<dbReference type="InterPro" id="IPR036572">
    <property type="entry name" value="Doublecortin_dom_sf"/>
</dbReference>
<dbReference type="Gene3D" id="3.10.20.230">
    <property type="entry name" value="Doublecortin domain"/>
    <property type="match status" value="1"/>
</dbReference>
<dbReference type="GO" id="GO:0035082">
    <property type="term" value="P:axoneme assembly"/>
    <property type="evidence" value="ECO:0007669"/>
    <property type="project" value="TreeGrafter"/>
</dbReference>
<evidence type="ECO:0000313" key="9">
    <source>
        <dbReference type="Proteomes" id="UP000008281"/>
    </source>
</evidence>
<protein>
    <recommendedName>
        <fullName evidence="7">Doublecortin domain-containing protein</fullName>
    </recommendedName>
</protein>
<evidence type="ECO:0000259" key="7">
    <source>
        <dbReference type="PROSITE" id="PS50309"/>
    </source>
</evidence>
<keyword evidence="3" id="KW-0963">Cytoplasm</keyword>
<gene>
    <name evidence="8" type="ORF">CRE_29508</name>
</gene>
<evidence type="ECO:0000256" key="6">
    <source>
        <dbReference type="SAM" id="MobiDB-lite"/>
    </source>
</evidence>
<dbReference type="GO" id="GO:0005930">
    <property type="term" value="C:axoneme"/>
    <property type="evidence" value="ECO:0007669"/>
    <property type="project" value="TreeGrafter"/>
</dbReference>
<reference evidence="8" key="1">
    <citation type="submission" date="2007-07" db="EMBL/GenBank/DDBJ databases">
        <title>PCAP assembly of the Caenorhabditis remanei genome.</title>
        <authorList>
            <consortium name="The Caenorhabditis remanei Sequencing Consortium"/>
            <person name="Wilson R.K."/>
        </authorList>
    </citation>
    <scope>NUCLEOTIDE SEQUENCE [LARGE SCALE GENOMIC DNA]</scope>
    <source>
        <strain evidence="8">PB4641</strain>
    </source>
</reference>
<dbReference type="PANTHER" id="PTHR23005">
    <property type="entry name" value="RETINITIS PIGMENTOSA 1 PROTEIN"/>
    <property type="match status" value="1"/>
</dbReference>
<dbReference type="PROSITE" id="PS50309">
    <property type="entry name" value="DC"/>
    <property type="match status" value="1"/>
</dbReference>
<dbReference type="GO" id="GO:0035556">
    <property type="term" value="P:intracellular signal transduction"/>
    <property type="evidence" value="ECO:0007669"/>
    <property type="project" value="InterPro"/>
</dbReference>
<dbReference type="InterPro" id="IPR003533">
    <property type="entry name" value="Doublecortin_dom"/>
</dbReference>
<feature type="domain" description="Doublecortin" evidence="7">
    <location>
        <begin position="45"/>
        <end position="127"/>
    </location>
</feature>
<sequence>MENGQKDEEEVMPSTSSKLPVQPKNGIMKTYENPSRTFTRPYSAKTVYFYKEGDVFFTGIRVPVSQHRFKTMTTLMDELNQSMFLPYGVRRITTPMGRTNISSLDQLQHLGRYVASSSNPPKGVDLDKIQEKYSASQRRETQKQTAGGQAYWVGLYKVSKRPRAEIQLLTEYQFVVGSN</sequence>
<dbReference type="SMART" id="SM00537">
    <property type="entry name" value="DCX"/>
    <property type="match status" value="1"/>
</dbReference>
<evidence type="ECO:0000313" key="8">
    <source>
        <dbReference type="EMBL" id="EFP12355.1"/>
    </source>
</evidence>
<dbReference type="STRING" id="31234.E3LVE9"/>
<dbReference type="Proteomes" id="UP000008281">
    <property type="component" value="Unassembled WGS sequence"/>
</dbReference>
<accession>E3LVE9</accession>
<keyword evidence="4" id="KW-0677">Repeat</keyword>
<dbReference type="OrthoDB" id="1738954at2759"/>
<dbReference type="PANTHER" id="PTHR23005:SF5">
    <property type="entry name" value="NUP637, PUTATIVE-RELATED"/>
    <property type="match status" value="1"/>
</dbReference>
<dbReference type="eggNOG" id="ENOG502SVUR">
    <property type="taxonomic scope" value="Eukaryota"/>
</dbReference>
<dbReference type="AlphaFoldDB" id="E3LVE9"/>
<evidence type="ECO:0000256" key="1">
    <source>
        <dbReference type="ARBA" id="ARBA00004316"/>
    </source>
</evidence>
<evidence type="ECO:0000256" key="5">
    <source>
        <dbReference type="ARBA" id="ARBA00023273"/>
    </source>
</evidence>
<dbReference type="HOGENOM" id="CLU_1662369_0_0_1"/>
<dbReference type="OMA" id="IMKTYEN"/>
<name>E3LVE9_CAERE</name>
<evidence type="ECO:0000256" key="2">
    <source>
        <dbReference type="ARBA" id="ARBA00004496"/>
    </source>
</evidence>
<keyword evidence="5" id="KW-0966">Cell projection</keyword>
<proteinExistence type="predicted"/>
<organism evidence="9">
    <name type="scientific">Caenorhabditis remanei</name>
    <name type="common">Caenorhabditis vulgaris</name>
    <dbReference type="NCBI Taxonomy" id="31234"/>
    <lineage>
        <taxon>Eukaryota</taxon>
        <taxon>Metazoa</taxon>
        <taxon>Ecdysozoa</taxon>
        <taxon>Nematoda</taxon>
        <taxon>Chromadorea</taxon>
        <taxon>Rhabditida</taxon>
        <taxon>Rhabditina</taxon>
        <taxon>Rhabditomorpha</taxon>
        <taxon>Rhabditoidea</taxon>
        <taxon>Rhabditidae</taxon>
        <taxon>Peloderinae</taxon>
        <taxon>Caenorhabditis</taxon>
    </lineage>
</organism>
<keyword evidence="9" id="KW-1185">Reference proteome</keyword>
<comment type="subcellular location">
    <subcellularLocation>
        <location evidence="1">Cell projection</location>
    </subcellularLocation>
    <subcellularLocation>
        <location evidence="2">Cytoplasm</location>
    </subcellularLocation>
</comment>
<dbReference type="Pfam" id="PF03607">
    <property type="entry name" value="DCX"/>
    <property type="match status" value="1"/>
</dbReference>
<evidence type="ECO:0000256" key="4">
    <source>
        <dbReference type="ARBA" id="ARBA00022737"/>
    </source>
</evidence>
<feature type="region of interest" description="Disordered" evidence="6">
    <location>
        <begin position="1"/>
        <end position="32"/>
    </location>
</feature>
<evidence type="ECO:0000256" key="3">
    <source>
        <dbReference type="ARBA" id="ARBA00022490"/>
    </source>
</evidence>
<dbReference type="SUPFAM" id="SSF89837">
    <property type="entry name" value="Doublecortin (DC)"/>
    <property type="match status" value="1"/>
</dbReference>
<dbReference type="InParanoid" id="E3LVE9"/>
<dbReference type="EMBL" id="DS268416">
    <property type="protein sequence ID" value="EFP12355.1"/>
    <property type="molecule type" value="Genomic_DNA"/>
</dbReference>
<dbReference type="GO" id="GO:0042461">
    <property type="term" value="P:photoreceptor cell development"/>
    <property type="evidence" value="ECO:0007669"/>
    <property type="project" value="TreeGrafter"/>
</dbReference>